<organism evidence="1">
    <name type="scientific">Arundo donax</name>
    <name type="common">Giant reed</name>
    <name type="synonym">Donax arundinaceus</name>
    <dbReference type="NCBI Taxonomy" id="35708"/>
    <lineage>
        <taxon>Eukaryota</taxon>
        <taxon>Viridiplantae</taxon>
        <taxon>Streptophyta</taxon>
        <taxon>Embryophyta</taxon>
        <taxon>Tracheophyta</taxon>
        <taxon>Spermatophyta</taxon>
        <taxon>Magnoliopsida</taxon>
        <taxon>Liliopsida</taxon>
        <taxon>Poales</taxon>
        <taxon>Poaceae</taxon>
        <taxon>PACMAD clade</taxon>
        <taxon>Arundinoideae</taxon>
        <taxon>Arundineae</taxon>
        <taxon>Arundo</taxon>
    </lineage>
</organism>
<proteinExistence type="predicted"/>
<dbReference type="AlphaFoldDB" id="A0A0A9C9D5"/>
<dbReference type="EMBL" id="GBRH01226827">
    <property type="protein sequence ID" value="JAD71068.1"/>
    <property type="molecule type" value="Transcribed_RNA"/>
</dbReference>
<reference evidence="1" key="2">
    <citation type="journal article" date="2015" name="Data Brief">
        <title>Shoot transcriptome of the giant reed, Arundo donax.</title>
        <authorList>
            <person name="Barrero R.A."/>
            <person name="Guerrero F.D."/>
            <person name="Moolhuijzen P."/>
            <person name="Goolsby J.A."/>
            <person name="Tidwell J."/>
            <person name="Bellgard S.E."/>
            <person name="Bellgard M.I."/>
        </authorList>
    </citation>
    <scope>NUCLEOTIDE SEQUENCE</scope>
    <source>
        <tissue evidence="1">Shoot tissue taken approximately 20 cm above the soil surface</tissue>
    </source>
</reference>
<accession>A0A0A9C9D5</accession>
<evidence type="ECO:0000313" key="1">
    <source>
        <dbReference type="EMBL" id="JAD71068.1"/>
    </source>
</evidence>
<sequence length="33" mass="3977">MFHHPSDTFATIAFIVTLVFNQQNHQMMYTNKY</sequence>
<name>A0A0A9C9D5_ARUDO</name>
<protein>
    <submittedName>
        <fullName evidence="1">Uncharacterized protein</fullName>
    </submittedName>
</protein>
<reference evidence="1" key="1">
    <citation type="submission" date="2014-09" db="EMBL/GenBank/DDBJ databases">
        <authorList>
            <person name="Magalhaes I.L.F."/>
            <person name="Oliveira U."/>
            <person name="Santos F.R."/>
            <person name="Vidigal T.H.D.A."/>
            <person name="Brescovit A.D."/>
            <person name="Santos A.J."/>
        </authorList>
    </citation>
    <scope>NUCLEOTIDE SEQUENCE</scope>
    <source>
        <tissue evidence="1">Shoot tissue taken approximately 20 cm above the soil surface</tissue>
    </source>
</reference>